<dbReference type="PANTHER" id="PTHR34846">
    <property type="entry name" value="4-CARBOXYMUCONOLACTONE DECARBOXYLASE FAMILY PROTEIN (AFU_ORTHOLOGUE AFUA_6G11590)"/>
    <property type="match status" value="1"/>
</dbReference>
<dbReference type="Pfam" id="PF02627">
    <property type="entry name" value="CMD"/>
    <property type="match status" value="1"/>
</dbReference>
<evidence type="ECO:0000313" key="2">
    <source>
        <dbReference type="EMBL" id="GAA0778581.1"/>
    </source>
</evidence>
<dbReference type="Gene3D" id="1.20.1290.10">
    <property type="entry name" value="AhpD-like"/>
    <property type="match status" value="1"/>
</dbReference>
<comment type="caution">
    <text evidence="2">The sequence shown here is derived from an EMBL/GenBank/DDBJ whole genome shotgun (WGS) entry which is preliminary data.</text>
</comment>
<dbReference type="EMBL" id="BAAAEX010000009">
    <property type="protein sequence ID" value="GAA0778581.1"/>
    <property type="molecule type" value="Genomic_DNA"/>
</dbReference>
<dbReference type="NCBIfam" id="TIGR00778">
    <property type="entry name" value="ahpD_dom"/>
    <property type="match status" value="1"/>
</dbReference>
<name>A0ABP3W8C2_9BURK</name>
<dbReference type="InterPro" id="IPR003779">
    <property type="entry name" value="CMD-like"/>
</dbReference>
<dbReference type="SUPFAM" id="SSF69118">
    <property type="entry name" value="AhpD-like"/>
    <property type="match status" value="1"/>
</dbReference>
<dbReference type="Proteomes" id="UP001500573">
    <property type="component" value="Unassembled WGS sequence"/>
</dbReference>
<protein>
    <submittedName>
        <fullName evidence="2">Carboxymuconolactone decarboxylase family protein</fullName>
    </submittedName>
</protein>
<dbReference type="InterPro" id="IPR029032">
    <property type="entry name" value="AhpD-like"/>
</dbReference>
<dbReference type="PANTHER" id="PTHR34846:SF10">
    <property type="entry name" value="CYTOPLASMIC PROTEIN"/>
    <property type="match status" value="1"/>
</dbReference>
<dbReference type="InterPro" id="IPR004675">
    <property type="entry name" value="AhpD_core"/>
</dbReference>
<accession>A0ABP3W8C2</accession>
<sequence length="173" mass="19168">MSGVFCLFSGVEPIMTQRLNYYQAAPEAARKYSEFSQLLHADPFLAEIGHLVTVRASQINGCAFCVDMHVKEAKILGERELRLHHVAVWRESPLFTAKEKAILEWTEALTRLSPEGVPDAVFQRVRDQLSDKELAALSFLVVAINGWNRLGVAFQPVPGSADAQFGLDKAGLN</sequence>
<evidence type="ECO:0000259" key="1">
    <source>
        <dbReference type="Pfam" id="PF02627"/>
    </source>
</evidence>
<organism evidence="2 3">
    <name type="scientific">Castellaniella ginsengisoli</name>
    <dbReference type="NCBI Taxonomy" id="546114"/>
    <lineage>
        <taxon>Bacteria</taxon>
        <taxon>Pseudomonadati</taxon>
        <taxon>Pseudomonadota</taxon>
        <taxon>Betaproteobacteria</taxon>
        <taxon>Burkholderiales</taxon>
        <taxon>Alcaligenaceae</taxon>
        <taxon>Castellaniella</taxon>
    </lineage>
</organism>
<keyword evidence="3" id="KW-1185">Reference proteome</keyword>
<evidence type="ECO:0000313" key="3">
    <source>
        <dbReference type="Proteomes" id="UP001500573"/>
    </source>
</evidence>
<feature type="domain" description="Carboxymuconolactone decarboxylase-like" evidence="1">
    <location>
        <begin position="27"/>
        <end position="108"/>
    </location>
</feature>
<gene>
    <name evidence="2" type="ORF">GCM10009108_15760</name>
</gene>
<proteinExistence type="predicted"/>
<reference evidence="3" key="1">
    <citation type="journal article" date="2019" name="Int. J. Syst. Evol. Microbiol.">
        <title>The Global Catalogue of Microorganisms (GCM) 10K type strain sequencing project: providing services to taxonomists for standard genome sequencing and annotation.</title>
        <authorList>
            <consortium name="The Broad Institute Genomics Platform"/>
            <consortium name="The Broad Institute Genome Sequencing Center for Infectious Disease"/>
            <person name="Wu L."/>
            <person name="Ma J."/>
        </authorList>
    </citation>
    <scope>NUCLEOTIDE SEQUENCE [LARGE SCALE GENOMIC DNA]</scope>
    <source>
        <strain evidence="3">JCM 15515</strain>
    </source>
</reference>